<accession>A0A917THY8</accession>
<dbReference type="SUPFAM" id="SSF47413">
    <property type="entry name" value="lambda repressor-like DNA-binding domains"/>
    <property type="match status" value="1"/>
</dbReference>
<dbReference type="AlphaFoldDB" id="A0A917THY8"/>
<proteinExistence type="predicted"/>
<evidence type="ECO:0000259" key="1">
    <source>
        <dbReference type="Pfam" id="PF19054"/>
    </source>
</evidence>
<reference evidence="2" key="2">
    <citation type="submission" date="2020-09" db="EMBL/GenBank/DDBJ databases">
        <authorList>
            <person name="Sun Q."/>
            <person name="Ohkuma M."/>
        </authorList>
    </citation>
    <scope>NUCLEOTIDE SEQUENCE</scope>
    <source>
        <strain evidence="2">JCM 19831</strain>
    </source>
</reference>
<reference evidence="2" key="1">
    <citation type="journal article" date="2014" name="Int. J. Syst. Evol. Microbiol.">
        <title>Complete genome sequence of Corynebacterium casei LMG S-19264T (=DSM 44701T), isolated from a smear-ripened cheese.</title>
        <authorList>
            <consortium name="US DOE Joint Genome Institute (JGI-PGF)"/>
            <person name="Walter F."/>
            <person name="Albersmeier A."/>
            <person name="Kalinowski J."/>
            <person name="Ruckert C."/>
        </authorList>
    </citation>
    <scope>NUCLEOTIDE SEQUENCE</scope>
    <source>
        <strain evidence="2">JCM 19831</strain>
    </source>
</reference>
<comment type="caution">
    <text evidence="2">The sequence shown here is derived from an EMBL/GenBank/DDBJ whole genome shotgun (WGS) entry which is preliminary data.</text>
</comment>
<dbReference type="GO" id="GO:0003677">
    <property type="term" value="F:DNA binding"/>
    <property type="evidence" value="ECO:0007669"/>
    <property type="project" value="InterPro"/>
</dbReference>
<sequence>MTDSGSTVPRRSIGRTLKELRQQAGMSVEAALRNLEWSKAKLYRVEAGLSPVRRIDVIAMCGMYGALPEITEALAELSAETKAKGWWHSYTDNLPDWFELYVGLEAAASRVRHYEPGLIPGLLQTAAYASAIIATGPDITPEDIDRRVALRLARQAILIRTAPRAPALEVIVEEAALRRPLADRPAMVEQLDRLITANQAPNVSVKIVPSSVGPHRALVAGAFVILDFPAVGAHAPEPTTIYSESLTGALYLDKPDEVATYETAWKTLNKLCLDRTDSAALLATIQKEHDVRPD</sequence>
<evidence type="ECO:0000313" key="3">
    <source>
        <dbReference type="Proteomes" id="UP000642070"/>
    </source>
</evidence>
<organism evidence="2 3">
    <name type="scientific">Dactylosporangium sucinum</name>
    <dbReference type="NCBI Taxonomy" id="1424081"/>
    <lineage>
        <taxon>Bacteria</taxon>
        <taxon>Bacillati</taxon>
        <taxon>Actinomycetota</taxon>
        <taxon>Actinomycetes</taxon>
        <taxon>Micromonosporales</taxon>
        <taxon>Micromonosporaceae</taxon>
        <taxon>Dactylosporangium</taxon>
    </lineage>
</organism>
<feature type="domain" description="DUF5753" evidence="1">
    <location>
        <begin position="99"/>
        <end position="283"/>
    </location>
</feature>
<dbReference type="Proteomes" id="UP000642070">
    <property type="component" value="Unassembled WGS sequence"/>
</dbReference>
<dbReference type="Pfam" id="PF13560">
    <property type="entry name" value="HTH_31"/>
    <property type="match status" value="1"/>
</dbReference>
<evidence type="ECO:0000313" key="2">
    <source>
        <dbReference type="EMBL" id="GGM23261.1"/>
    </source>
</evidence>
<dbReference type="InterPro" id="IPR043917">
    <property type="entry name" value="DUF5753"/>
</dbReference>
<dbReference type="Gene3D" id="1.10.260.40">
    <property type="entry name" value="lambda repressor-like DNA-binding domains"/>
    <property type="match status" value="1"/>
</dbReference>
<protein>
    <submittedName>
        <fullName evidence="2">Transcriptional regulator</fullName>
    </submittedName>
</protein>
<keyword evidence="3" id="KW-1185">Reference proteome</keyword>
<dbReference type="EMBL" id="BMPI01000010">
    <property type="protein sequence ID" value="GGM23261.1"/>
    <property type="molecule type" value="Genomic_DNA"/>
</dbReference>
<dbReference type="InterPro" id="IPR001387">
    <property type="entry name" value="Cro/C1-type_HTH"/>
</dbReference>
<dbReference type="Pfam" id="PF19054">
    <property type="entry name" value="DUF5753"/>
    <property type="match status" value="1"/>
</dbReference>
<dbReference type="InterPro" id="IPR010982">
    <property type="entry name" value="Lambda_DNA-bd_dom_sf"/>
</dbReference>
<gene>
    <name evidence="2" type="ORF">GCM10007977_025590</name>
</gene>
<name>A0A917THY8_9ACTN</name>
<dbReference type="CDD" id="cd00093">
    <property type="entry name" value="HTH_XRE"/>
    <property type="match status" value="1"/>
</dbReference>